<dbReference type="InterPro" id="IPR056748">
    <property type="entry name" value="VPS13-like_C"/>
</dbReference>
<dbReference type="InterPro" id="IPR026847">
    <property type="entry name" value="VPS13"/>
</dbReference>
<feature type="domain" description="Chorein N-terminal" evidence="5">
    <location>
        <begin position="3"/>
        <end position="292"/>
    </location>
</feature>
<keyword evidence="4" id="KW-0175">Coiled coil</keyword>
<dbReference type="GO" id="GO:0045053">
    <property type="term" value="P:protein retention in Golgi apparatus"/>
    <property type="evidence" value="ECO:0007669"/>
    <property type="project" value="TreeGrafter"/>
</dbReference>
<comment type="caution">
    <text evidence="8">The sequence shown here is derived from an EMBL/GenBank/DDBJ whole genome shotgun (WGS) entry which is preliminary data.</text>
</comment>
<accession>A0AAU9IMJ6</accession>
<dbReference type="GO" id="GO:0006623">
    <property type="term" value="P:protein targeting to vacuole"/>
    <property type="evidence" value="ECO:0007669"/>
    <property type="project" value="TreeGrafter"/>
</dbReference>
<keyword evidence="9" id="KW-1185">Reference proteome</keyword>
<keyword evidence="3" id="KW-0445">Lipid transport</keyword>
<dbReference type="Pfam" id="PF25036">
    <property type="entry name" value="VPS13_VAB"/>
    <property type="match status" value="1"/>
</dbReference>
<evidence type="ECO:0000256" key="4">
    <source>
        <dbReference type="SAM" id="Coils"/>
    </source>
</evidence>
<dbReference type="InterPro" id="IPR026854">
    <property type="entry name" value="VPS13_N"/>
</dbReference>
<evidence type="ECO:0000313" key="9">
    <source>
        <dbReference type="Proteomes" id="UP001162131"/>
    </source>
</evidence>
<dbReference type="Proteomes" id="UP001162131">
    <property type="component" value="Unassembled WGS sequence"/>
</dbReference>
<evidence type="ECO:0000256" key="2">
    <source>
        <dbReference type="ARBA" id="ARBA00022448"/>
    </source>
</evidence>
<dbReference type="GO" id="GO:0006869">
    <property type="term" value="P:lipid transport"/>
    <property type="evidence" value="ECO:0007669"/>
    <property type="project" value="UniProtKB-KW"/>
</dbReference>
<evidence type="ECO:0008006" key="10">
    <source>
        <dbReference type="Google" id="ProtNLM"/>
    </source>
</evidence>
<sequence length="2481" mass="284762">MNSALARVLNTILGDWVENLNSDQLNLSLFSGQILLENLSLKQDAFKNLGFPFQITSGFFGKLFVKIPWTSLKSSPVQVEIEDVFALIKPRPSSDWNEALELQNIMRSKQLILDNFEAMNPDKNYLKTDEGWIDKLVYSIIINIQVSIKNLYIRFEDSVSSFEPFAFGFILNELTAISCNQNWEPAFLTDRKASFKLVSVKGLSVFFDFESGILNCSEQEKSLEKFARDELSYSIPHKFLIDPINTKIELIFGLDSENHESPLFSLSLDQDDLKLGLYGNQMTHFLKLIDYMLLYDTFIDGIRSHIEERKFKKSESRNYKETYALFRSKNFSQTKTDKKDAEQLRKILCDMEKGIKLENIKKYRKRVIQESELVKQEEEKRKEINELENDKSSFGFSTIKGWFGAKNEPDTKKKAKKIEAEKELKYILEQKKKLKNDNKNKKIVEESPSWVKIILVFSIRRISAHISNNNQPLIYGEIDDFMVNLGIRPTSVFIFVKFDNYLLHDNIAKSVCYPYVLQGGAVSIEIDTYPEKSLKIKAEEAKIWINVESLYTLTEVFVEIFIKKVDISKYKEKASKIVANFIEKGEKIFQNAIQTGTKKRIEMDIMIKAPLIIIPIDFHSFEHPALYIDFGTFKVVSLNAEINKQQYDKYQISSENSRMSSNTLSDQINGNKNWEVEGIIEPLAIDIVILIPKSTNTNDPRIKLSVMLEKLEMQISDKQLCLIYQILGNFMNFEKSYNNSLSPIDDNSEEENDLIERQAFKDVIKDMENIIEMAASADIKEINFRIIENSQIFTQFFINGIHYDIKTNPIGDVITNFYISKLSLRDMRPNIKFRDVISNPLYDILDCDEFAEEAEEVPQVKGMVHIIPKEDKLDVGFRINDVRIILSSSYVIFLYNFLMKNSELMTKHFDDSLRRSKNKEVYKTITHFHTRYTLFFSSVELWLPQNMSNSRSKIANIYLTFSSIYSSSVEIYSTYDILWRRVKRIYVWRDDEANVDFRQLGVLLGYADKTQMKPDRITRDLIAPTRMSVQFRLEKSTEKGTQLHTDFEIESLCIYFGFREVLFFTEWVTPWLAIDWDSSSSGSLEDPDKPFREIVNNSFSYVCSSLQLFLIEDTIENGHNLLHVQFSNMMACGERKSDLKLEFSTIVLINFYNTQIASWEPLVEEWRFAISMKKASINVPVEIEFISNEILNINLSSSLIDIFCIIKKRIYEKAEEWDKEQIIERNEDDNNGYIYEVKNLLGKEIWVWVDIPKNTDAWNIKNDESITFSQKYVNQVYSQLKGNSLTGTMLHTIQTPASIAISVAGLTTAHGILIEKFGMQAVTLHNSEKEVTILIRIQAAENKHEIIIESALRVINNTDFPITLNNSDQSKTVPELSSWPIPIDWLLSETRPYVNTSYTKAFIDTPTYFRAEEKANFVLEIYSYTTDSEGSLTVVEINPPLIVQNLMPCPIVLYANFDENKFNIPSGEEAKVYSLNPSREHQFKYDLLIDENTIYTTEWAEISENSSIPLIEVPKSKINAEISIKDFRSCEGLDLNDRHKVVPVLFRGVKNKLVQLFFNQIVLNKTDYDIKFSRLLIKNHSCGFYSSRKKHSKIKLANGGSWSNEFNEETIGIAGCIKLENTEELPKSLQFGIAISQAPAPLIKTRVISLVPRFIVSNYLGFRIHLRQYIKNESALSTLLIENGKSIPYQLEDSTKSVAVQVSETGELWSGPFSIENLEDFQIRFFSIRKYSDFEEGKAKKWWIPNKNNNYMHFVRVVIVSEDEATVHINFVTPKDPEFCIYNNTKENASVCQRKYKHLSIVIPPYTKIPWAYDNHLKEDKKVLVTINDISKKYSLEKVKEDKDLGEFKVDLVIEGITRQLNIIEPDQLISSEVNSVQENSVKKTFKFTANLTGVGLSIIDEKPSEVFYLSLEQMNFKIKRIEEFTPKRTEKTTKLNFKLGHLQIDNMSSHHGFFPVIFSPVQTNKDENGINIPFIQLKIQKFSSTKQRKKMTETFEKITWLELLIQSMQLKINEEMIFILLKIQEKIENKIKIKEIREIKGMEFMNKLYPKLSCECPVLSYHPSGIERKACFEFIRLCAIQIYVSFVKSHKAVVLGDPGKAFGLIGILNSVGSAFITISDSPLAFKELMLEYSFQTINNLMWIILKNYLRQAITQFYKIIGSSDLLGNPMGLIDKLGSGVFEFINEPAKGFIKGPKAFAQGVGKGFKSLVGNAVIGGFGSVSKITGSLYKVVKEVSGDPNAQNYKPRESQSLGKNMLEGFKGGVNDIKNGVTGVFTKPYHGAKEGGTGGFFKGLGSGVVGIVISPVAAILKFGNTLTGSVAHAATLVTKGKVQTFGRSRFPRHFGARFRLEPYNQELSQAQELLRSLNLSKKEKMVYYLHLDEEEDLIVILTTKNFLFLVEGEIIAKVKVEEIDKLEVHGFDNQFHLCIATHKKEFVLKSWSYGPIAKMYTAITSLPNSSLSKGNMVTVKVPNKYSRACF</sequence>
<dbReference type="Pfam" id="PF25037">
    <property type="entry name" value="VPS13_C"/>
    <property type="match status" value="1"/>
</dbReference>
<dbReference type="EMBL" id="CAJZBQ010000002">
    <property type="protein sequence ID" value="CAG9310720.1"/>
    <property type="molecule type" value="Genomic_DNA"/>
</dbReference>
<organism evidence="8 9">
    <name type="scientific">Blepharisma stoltei</name>
    <dbReference type="NCBI Taxonomy" id="1481888"/>
    <lineage>
        <taxon>Eukaryota</taxon>
        <taxon>Sar</taxon>
        <taxon>Alveolata</taxon>
        <taxon>Ciliophora</taxon>
        <taxon>Postciliodesmatophora</taxon>
        <taxon>Heterotrichea</taxon>
        <taxon>Heterotrichida</taxon>
        <taxon>Blepharismidae</taxon>
        <taxon>Blepharisma</taxon>
    </lineage>
</organism>
<dbReference type="PANTHER" id="PTHR16166">
    <property type="entry name" value="VACUOLAR PROTEIN SORTING-ASSOCIATED PROTEIN VPS13"/>
    <property type="match status" value="1"/>
</dbReference>
<feature type="coiled-coil region" evidence="4">
    <location>
        <begin position="360"/>
        <end position="393"/>
    </location>
</feature>
<evidence type="ECO:0000259" key="6">
    <source>
        <dbReference type="Pfam" id="PF25036"/>
    </source>
</evidence>
<comment type="similarity">
    <text evidence="1">Belongs to the VPS13 family.</text>
</comment>
<proteinExistence type="inferred from homology"/>
<keyword evidence="2" id="KW-0813">Transport</keyword>
<name>A0AAU9IMJ6_9CILI</name>
<evidence type="ECO:0000313" key="8">
    <source>
        <dbReference type="EMBL" id="CAG9310720.1"/>
    </source>
</evidence>
<dbReference type="Pfam" id="PF12624">
    <property type="entry name" value="VPS13_N"/>
    <property type="match status" value="1"/>
</dbReference>
<evidence type="ECO:0000259" key="5">
    <source>
        <dbReference type="Pfam" id="PF12624"/>
    </source>
</evidence>
<reference evidence="8" key="1">
    <citation type="submission" date="2021-09" db="EMBL/GenBank/DDBJ databases">
        <authorList>
            <consortium name="AG Swart"/>
            <person name="Singh M."/>
            <person name="Singh A."/>
            <person name="Seah K."/>
            <person name="Emmerich C."/>
        </authorList>
    </citation>
    <scope>NUCLEOTIDE SEQUENCE</scope>
    <source>
        <strain evidence="8">ATCC30299</strain>
    </source>
</reference>
<feature type="domain" description="Vacuolar protein sorting-associated protein 13 VPS13 adaptor binding" evidence="6">
    <location>
        <begin position="1296"/>
        <end position="1815"/>
    </location>
</feature>
<evidence type="ECO:0000256" key="3">
    <source>
        <dbReference type="ARBA" id="ARBA00023055"/>
    </source>
</evidence>
<protein>
    <recommendedName>
        <fullName evidence="10">Vacuolar protein sorting-associated protein</fullName>
    </recommendedName>
</protein>
<dbReference type="PANTHER" id="PTHR16166:SF93">
    <property type="entry name" value="INTERMEMBRANE LIPID TRANSFER PROTEIN VPS13"/>
    <property type="match status" value="1"/>
</dbReference>
<dbReference type="InterPro" id="IPR009543">
    <property type="entry name" value="VPS13_VAB"/>
</dbReference>
<feature type="domain" description="Intermembrane lipid transfer protein VPS13-like C-terminal" evidence="7">
    <location>
        <begin position="2340"/>
        <end position="2412"/>
    </location>
</feature>
<gene>
    <name evidence="8" type="ORF">BSTOLATCC_MIC1560</name>
</gene>
<evidence type="ECO:0000259" key="7">
    <source>
        <dbReference type="Pfam" id="PF25037"/>
    </source>
</evidence>
<evidence type="ECO:0000256" key="1">
    <source>
        <dbReference type="ARBA" id="ARBA00006545"/>
    </source>
</evidence>